<dbReference type="EMBL" id="JACATN010000004">
    <property type="protein sequence ID" value="MBT2162645.1"/>
    <property type="molecule type" value="Genomic_DNA"/>
</dbReference>
<evidence type="ECO:0000256" key="3">
    <source>
        <dbReference type="ARBA" id="ARBA00022452"/>
    </source>
</evidence>
<comment type="subcellular location">
    <subcellularLocation>
        <location evidence="1 7">Cell outer membrane</location>
        <topology evidence="1 7">Multi-pass membrane protein</topology>
    </subcellularLocation>
</comment>
<evidence type="ECO:0000313" key="11">
    <source>
        <dbReference type="Proteomes" id="UP000740413"/>
    </source>
</evidence>
<evidence type="ECO:0000256" key="7">
    <source>
        <dbReference type="PROSITE-ProRule" id="PRU01360"/>
    </source>
</evidence>
<feature type="signal peptide" evidence="8">
    <location>
        <begin position="1"/>
        <end position="32"/>
    </location>
</feature>
<evidence type="ECO:0000256" key="8">
    <source>
        <dbReference type="SAM" id="SignalP"/>
    </source>
</evidence>
<organism evidence="10 11">
    <name type="scientific">Zobellia barbeyronii</name>
    <dbReference type="NCBI Taxonomy" id="2748009"/>
    <lineage>
        <taxon>Bacteria</taxon>
        <taxon>Pseudomonadati</taxon>
        <taxon>Bacteroidota</taxon>
        <taxon>Flavobacteriia</taxon>
        <taxon>Flavobacteriales</taxon>
        <taxon>Flavobacteriaceae</taxon>
        <taxon>Zobellia</taxon>
    </lineage>
</organism>
<dbReference type="SUPFAM" id="SSF49464">
    <property type="entry name" value="Carboxypeptidase regulatory domain-like"/>
    <property type="match status" value="1"/>
</dbReference>
<keyword evidence="8" id="KW-0732">Signal</keyword>
<sequence length="1039" mass="112890">MKKDQLFINWKNTFRIGVLFLMLLLATSTIYAQGTTIAGSIVDESGVPLPGANILEKGTSNGVTADFDGNFSINVQNTNTTLSVSYIGFSSQQVTTKGKSNLKIVMQENAAGLDEVVVVGYGTQKKSDLTGSVASISAKDLLKAPITKIGAGLQGKISGVNIQQTTGAPGQKMKIRIRGGSSINYGNEPLYVIDGFIGADISTINPNDIATINFLKDASATAVYGSRGANGVVLISTVAPKEGALKVTFDTNIGMSNMVNQYDILSTDEMAILMNEQQASLNKDPYFSPTDIAGFKSKGGTDWVDLITRQGYRQNYSLNLTGGSENLKYFFSANHLNDEGVIKNSFYRRTSIRSNISGNIGERIKFKFNTYGTHIESQANGRGSGGTGNPIGNAVIFPQMWDSRDANGEFIDGTTYNGYNGAFLVGRLVNPEMQIRQNQENLNDKITSNIDLNIDLADHLTLSLSAAGSLSMNYRGQRTLPDFINISRENVTAQQAYNRGNSWLANSILTYENDFGEHNLKISGVYEFSKSVSRNNSATVGELSTLANEWNLLANGVASSVNSGYGTGKLRSYMGRLNYSFKDRYLLTASMRSDGSSRFNSDNRWGYFPSAAFAWRASEENFIQNSSWLSNLKLRVGFGSVGNQAVGYGTIQQTFAASDSGDGRNYGYYQLDNGVTVQGVVPGSITNNDLKWETTTSYNAGIDFGILDNKLSGTIDVYSKQATDVIIAKSIPRYTGQSAITNNFADIDNNGVEVGINWNIMNKEDFTWSAYANFSKNKNIIQDLGESGGEPVEEIFIANEEPIGIWSLVGGNNKFIVRKGESMGSLYGLKAIGIWQENEAVEADSYSSRPGEVKYEDADGDGVISAEDRQIVGNAAPDFTYGLGTSMAYKGFDLSIQCIGTVGNDIYNWTDNRLNYGILSTDYRDRWSPTNTTSTQQVMPYGTDYSLTYVVSQYIEKGSFFKISNMTLGYNIPDNTTDALGLSSMRLYASADNVLTITDYSGLDPEGSSTALTSDSQSGIDAFSYPLTRTISLGLKVSF</sequence>
<dbReference type="InterPro" id="IPR036942">
    <property type="entry name" value="Beta-barrel_TonB_sf"/>
</dbReference>
<evidence type="ECO:0000256" key="6">
    <source>
        <dbReference type="ARBA" id="ARBA00023237"/>
    </source>
</evidence>
<dbReference type="NCBIfam" id="TIGR04057">
    <property type="entry name" value="SusC_RagA_signa"/>
    <property type="match status" value="1"/>
</dbReference>
<dbReference type="InterPro" id="IPR008969">
    <property type="entry name" value="CarboxyPept-like_regulatory"/>
</dbReference>
<dbReference type="InterPro" id="IPR023996">
    <property type="entry name" value="TonB-dep_OMP_SusC/RagA"/>
</dbReference>
<dbReference type="InterPro" id="IPR012910">
    <property type="entry name" value="Plug_dom"/>
</dbReference>
<comment type="similarity">
    <text evidence="7">Belongs to the TonB-dependent receptor family.</text>
</comment>
<dbReference type="Pfam" id="PF13715">
    <property type="entry name" value="CarbopepD_reg_2"/>
    <property type="match status" value="1"/>
</dbReference>
<feature type="chain" id="PRO_5047369317" evidence="8">
    <location>
        <begin position="33"/>
        <end position="1039"/>
    </location>
</feature>
<keyword evidence="4 7" id="KW-0812">Transmembrane</keyword>
<keyword evidence="5 7" id="KW-0472">Membrane</keyword>
<reference evidence="11" key="1">
    <citation type="submission" date="2023-07" db="EMBL/GenBank/DDBJ databases">
        <title>Zobellia barbeyronii sp. nov., a new marine flavobacterium, isolated from green and red algae.</title>
        <authorList>
            <person name="Nedashkovskaya O.I."/>
            <person name="Otstavnykh N."/>
            <person name="Zhukova N."/>
            <person name="Guzev K."/>
            <person name="Chausova V."/>
            <person name="Tekutyeva L."/>
            <person name="Mikhailov V."/>
            <person name="Isaeva M."/>
        </authorList>
    </citation>
    <scope>NUCLEOTIDE SEQUENCE [LARGE SCALE GENOMIC DNA]</scope>
    <source>
        <strain evidence="11">KMM 6746</strain>
    </source>
</reference>
<keyword evidence="11" id="KW-1185">Reference proteome</keyword>
<dbReference type="InterPro" id="IPR037066">
    <property type="entry name" value="Plug_dom_sf"/>
</dbReference>
<evidence type="ECO:0000256" key="1">
    <source>
        <dbReference type="ARBA" id="ARBA00004571"/>
    </source>
</evidence>
<dbReference type="NCBIfam" id="TIGR04056">
    <property type="entry name" value="OMP_RagA_SusC"/>
    <property type="match status" value="1"/>
</dbReference>
<keyword evidence="10" id="KW-0675">Receptor</keyword>
<evidence type="ECO:0000313" key="10">
    <source>
        <dbReference type="EMBL" id="MBT2162645.1"/>
    </source>
</evidence>
<dbReference type="PROSITE" id="PS52016">
    <property type="entry name" value="TONB_DEPENDENT_REC_3"/>
    <property type="match status" value="1"/>
</dbReference>
<dbReference type="Pfam" id="PF07715">
    <property type="entry name" value="Plug"/>
    <property type="match status" value="1"/>
</dbReference>
<dbReference type="Proteomes" id="UP000740413">
    <property type="component" value="Unassembled WGS sequence"/>
</dbReference>
<name>A0ABS5WGY1_9FLAO</name>
<dbReference type="SUPFAM" id="SSF56935">
    <property type="entry name" value="Porins"/>
    <property type="match status" value="1"/>
</dbReference>
<evidence type="ECO:0000256" key="5">
    <source>
        <dbReference type="ARBA" id="ARBA00023136"/>
    </source>
</evidence>
<dbReference type="Gene3D" id="2.60.40.1120">
    <property type="entry name" value="Carboxypeptidase-like, regulatory domain"/>
    <property type="match status" value="1"/>
</dbReference>
<dbReference type="InterPro" id="IPR023997">
    <property type="entry name" value="TonB-dep_OMP_SusC/RagA_CS"/>
</dbReference>
<accession>A0ABS5WGY1</accession>
<evidence type="ECO:0000259" key="9">
    <source>
        <dbReference type="Pfam" id="PF07715"/>
    </source>
</evidence>
<keyword evidence="2 7" id="KW-0813">Transport</keyword>
<evidence type="ECO:0000256" key="4">
    <source>
        <dbReference type="ARBA" id="ARBA00022692"/>
    </source>
</evidence>
<proteinExistence type="inferred from homology"/>
<comment type="caution">
    <text evidence="10">The sequence shown here is derived from an EMBL/GenBank/DDBJ whole genome shotgun (WGS) entry which is preliminary data.</text>
</comment>
<dbReference type="Gene3D" id="2.170.130.10">
    <property type="entry name" value="TonB-dependent receptor, plug domain"/>
    <property type="match status" value="1"/>
</dbReference>
<gene>
    <name evidence="10" type="ORF">HW347_15350</name>
</gene>
<dbReference type="InterPro" id="IPR039426">
    <property type="entry name" value="TonB-dep_rcpt-like"/>
</dbReference>
<dbReference type="RefSeq" id="WP_214612639.1">
    <property type="nucleotide sequence ID" value="NZ_JACATN010000004.1"/>
</dbReference>
<feature type="domain" description="TonB-dependent receptor plug" evidence="9">
    <location>
        <begin position="126"/>
        <end position="232"/>
    </location>
</feature>
<protein>
    <submittedName>
        <fullName evidence="10">TonB-dependent receptor</fullName>
    </submittedName>
</protein>
<keyword evidence="6 7" id="KW-0998">Cell outer membrane</keyword>
<keyword evidence="3 7" id="KW-1134">Transmembrane beta strand</keyword>
<dbReference type="Gene3D" id="2.40.170.20">
    <property type="entry name" value="TonB-dependent receptor, beta-barrel domain"/>
    <property type="match status" value="1"/>
</dbReference>
<evidence type="ECO:0000256" key="2">
    <source>
        <dbReference type="ARBA" id="ARBA00022448"/>
    </source>
</evidence>